<dbReference type="Gene3D" id="2.120.10.80">
    <property type="entry name" value="Kelch-type beta propeller"/>
    <property type="match status" value="1"/>
</dbReference>
<proteinExistence type="predicted"/>
<dbReference type="Proteomes" id="UP001186944">
    <property type="component" value="Unassembled WGS sequence"/>
</dbReference>
<name>A0AA89C2A1_PINIB</name>
<evidence type="ECO:0000313" key="4">
    <source>
        <dbReference type="Proteomes" id="UP001186944"/>
    </source>
</evidence>
<keyword evidence="4" id="KW-1185">Reference proteome</keyword>
<dbReference type="AlphaFoldDB" id="A0AA89C2A1"/>
<accession>A0AA89C2A1</accession>
<dbReference type="InterPro" id="IPR015915">
    <property type="entry name" value="Kelch-typ_b-propeller"/>
</dbReference>
<dbReference type="SUPFAM" id="SSF117281">
    <property type="entry name" value="Kelch motif"/>
    <property type="match status" value="1"/>
</dbReference>
<dbReference type="EMBL" id="VSWD01000007">
    <property type="protein sequence ID" value="KAK3096586.1"/>
    <property type="molecule type" value="Genomic_DNA"/>
</dbReference>
<evidence type="ECO:0000256" key="2">
    <source>
        <dbReference type="ARBA" id="ARBA00022737"/>
    </source>
</evidence>
<sequence length="478" mass="54845">MTGEILVPRSHRARLMRLTSNNGPVICLPDIKQNHKMLNGMPRNVRQTIMRCLVSFNFDNVRISPEEVHFYLKAAETIPGLDRITQICEENLIQYLAAQNAVYTLHVGRRFGLTSVVKETITFIAVHLSTIMQQEEFSTLNEQDVREIQDLHHRTFGNETMDREPNTKSVQKERKVYVTFTTDSNSKLEAIVRDGCTSKQYHTETISENGKKKKLRPNFAMCSIQEDENDPPVILFTGGSGEKSNEVLLCDVINNKWKTRKHMKYGREHHALCVVNSQVYAMGGYCQSGGENKMVPQIEIYNTCQNTWKEAASLPIPVHSCTCVTAGNRIFIIGGMDENGKEVNAIQIFDTIKDKFTKRCALPENCSKAKAIHIDNSIFLVTESGKLLRIDIRTLEMQYMSTHPEVSTHFSIHEWENGFMATYHSKEKENKLISYVYNVQDNTWTFYDRFHMRLDKTSMCGNCTIRYPSNICHIPFCD</sequence>
<dbReference type="SMART" id="SM00612">
    <property type="entry name" value="Kelch"/>
    <property type="match status" value="3"/>
</dbReference>
<organism evidence="3 4">
    <name type="scientific">Pinctada imbricata</name>
    <name type="common">Atlantic pearl-oyster</name>
    <name type="synonym">Pinctada martensii</name>
    <dbReference type="NCBI Taxonomy" id="66713"/>
    <lineage>
        <taxon>Eukaryota</taxon>
        <taxon>Metazoa</taxon>
        <taxon>Spiralia</taxon>
        <taxon>Lophotrochozoa</taxon>
        <taxon>Mollusca</taxon>
        <taxon>Bivalvia</taxon>
        <taxon>Autobranchia</taxon>
        <taxon>Pteriomorphia</taxon>
        <taxon>Pterioida</taxon>
        <taxon>Pterioidea</taxon>
        <taxon>Pteriidae</taxon>
        <taxon>Pinctada</taxon>
    </lineage>
</organism>
<dbReference type="PANTHER" id="PTHR45632:SF3">
    <property type="entry name" value="KELCH-LIKE PROTEIN 32"/>
    <property type="match status" value="1"/>
</dbReference>
<dbReference type="InterPro" id="IPR011333">
    <property type="entry name" value="SKP1/BTB/POZ_sf"/>
</dbReference>
<dbReference type="PANTHER" id="PTHR45632">
    <property type="entry name" value="LD33804P"/>
    <property type="match status" value="1"/>
</dbReference>
<gene>
    <name evidence="3" type="ORF">FSP39_001503</name>
</gene>
<dbReference type="InterPro" id="IPR006652">
    <property type="entry name" value="Kelch_1"/>
</dbReference>
<protein>
    <submittedName>
        <fullName evidence="3">Uncharacterized protein</fullName>
    </submittedName>
</protein>
<keyword evidence="2" id="KW-0677">Repeat</keyword>
<dbReference type="Gene3D" id="3.30.710.10">
    <property type="entry name" value="Potassium Channel Kv1.1, Chain A"/>
    <property type="match status" value="1"/>
</dbReference>
<dbReference type="CDD" id="cd14733">
    <property type="entry name" value="BACK"/>
    <property type="match status" value="1"/>
</dbReference>
<reference evidence="3" key="1">
    <citation type="submission" date="2019-08" db="EMBL/GenBank/DDBJ databases">
        <title>The improved chromosome-level genome for the pearl oyster Pinctada fucata martensii using PacBio sequencing and Hi-C.</title>
        <authorList>
            <person name="Zheng Z."/>
        </authorList>
    </citation>
    <scope>NUCLEOTIDE SEQUENCE</scope>
    <source>
        <strain evidence="3">ZZ-2019</strain>
        <tissue evidence="3">Adductor muscle</tissue>
    </source>
</reference>
<keyword evidence="1" id="KW-0880">Kelch repeat</keyword>
<comment type="caution">
    <text evidence="3">The sequence shown here is derived from an EMBL/GenBank/DDBJ whole genome shotgun (WGS) entry which is preliminary data.</text>
</comment>
<evidence type="ECO:0000313" key="3">
    <source>
        <dbReference type="EMBL" id="KAK3096586.1"/>
    </source>
</evidence>
<dbReference type="Pfam" id="PF24681">
    <property type="entry name" value="Kelch_KLHDC2_KLHL20_DRC7"/>
    <property type="match status" value="1"/>
</dbReference>
<evidence type="ECO:0000256" key="1">
    <source>
        <dbReference type="ARBA" id="ARBA00022441"/>
    </source>
</evidence>